<accession>A0A1C7N4Y9</accession>
<evidence type="ECO:0000313" key="4">
    <source>
        <dbReference type="Proteomes" id="UP000093000"/>
    </source>
</evidence>
<protein>
    <submittedName>
        <fullName evidence="3">Uncharacterized protein</fullName>
    </submittedName>
</protein>
<organism evidence="3 4">
    <name type="scientific">Choanephora cucurbitarum</name>
    <dbReference type="NCBI Taxonomy" id="101091"/>
    <lineage>
        <taxon>Eukaryota</taxon>
        <taxon>Fungi</taxon>
        <taxon>Fungi incertae sedis</taxon>
        <taxon>Mucoromycota</taxon>
        <taxon>Mucoromycotina</taxon>
        <taxon>Mucoromycetes</taxon>
        <taxon>Mucorales</taxon>
        <taxon>Mucorineae</taxon>
        <taxon>Choanephoraceae</taxon>
        <taxon>Choanephoroideae</taxon>
        <taxon>Choanephora</taxon>
    </lineage>
</organism>
<feature type="compositionally biased region" description="Pro residues" evidence="1">
    <location>
        <begin position="70"/>
        <end position="109"/>
    </location>
</feature>
<gene>
    <name evidence="3" type="ORF">A0J61_07829</name>
</gene>
<dbReference type="InParanoid" id="A0A1C7N4Y9"/>
<evidence type="ECO:0000313" key="3">
    <source>
        <dbReference type="EMBL" id="OBZ84121.1"/>
    </source>
</evidence>
<name>A0A1C7N4Y9_9FUNG</name>
<proteinExistence type="predicted"/>
<feature type="chain" id="PRO_5008889489" evidence="2">
    <location>
        <begin position="25"/>
        <end position="148"/>
    </location>
</feature>
<comment type="caution">
    <text evidence="3">The sequence shown here is derived from an EMBL/GenBank/DDBJ whole genome shotgun (WGS) entry which is preliminary data.</text>
</comment>
<sequence length="148" mass="15367">MHFSRLISLVAAFLAIALIQENYALRLDRSKLNQFLKRADTTTSSPSLPQRQFDCSVAQNSSNPACFTPTPTPTPTPSPSPSPAPIAGVPPVPAVPPLPSLPALSPVPPVDLTKTMPNLPDTSGLGAFSLPDTSSITPGLLSGGAKED</sequence>
<evidence type="ECO:0000256" key="1">
    <source>
        <dbReference type="SAM" id="MobiDB-lite"/>
    </source>
</evidence>
<dbReference type="AlphaFoldDB" id="A0A1C7N4Y9"/>
<feature type="region of interest" description="Disordered" evidence="1">
    <location>
        <begin position="59"/>
        <end position="148"/>
    </location>
</feature>
<reference evidence="3 4" key="1">
    <citation type="submission" date="2016-03" db="EMBL/GenBank/DDBJ databases">
        <title>Choanephora cucurbitarum.</title>
        <authorList>
            <person name="Min B."/>
            <person name="Park H."/>
            <person name="Park J.-H."/>
            <person name="Shin H.-D."/>
            <person name="Choi I.-G."/>
        </authorList>
    </citation>
    <scope>NUCLEOTIDE SEQUENCE [LARGE SCALE GENOMIC DNA]</scope>
    <source>
        <strain evidence="3 4">KUS-F28377</strain>
    </source>
</reference>
<keyword evidence="2" id="KW-0732">Signal</keyword>
<dbReference type="EMBL" id="LUGH01000553">
    <property type="protein sequence ID" value="OBZ84121.1"/>
    <property type="molecule type" value="Genomic_DNA"/>
</dbReference>
<keyword evidence="4" id="KW-1185">Reference proteome</keyword>
<dbReference type="Proteomes" id="UP000093000">
    <property type="component" value="Unassembled WGS sequence"/>
</dbReference>
<feature type="signal peptide" evidence="2">
    <location>
        <begin position="1"/>
        <end position="24"/>
    </location>
</feature>
<evidence type="ECO:0000256" key="2">
    <source>
        <dbReference type="SAM" id="SignalP"/>
    </source>
</evidence>